<accession>A0A9P0MTH9</accession>
<keyword evidence="4 6" id="KW-0175">Coiled coil</keyword>
<evidence type="ECO:0000256" key="6">
    <source>
        <dbReference type="SAM" id="Coils"/>
    </source>
</evidence>
<dbReference type="PANTHER" id="PTHR23157">
    <property type="entry name" value="GRIP AND COILED-COIL DOMAIN-CONTAINING PROTEIN 1"/>
    <property type="match status" value="1"/>
</dbReference>
<keyword evidence="3" id="KW-0963">Cytoplasm</keyword>
<evidence type="ECO:0000256" key="2">
    <source>
        <dbReference type="ARBA" id="ARBA00004496"/>
    </source>
</evidence>
<protein>
    <recommendedName>
        <fullName evidence="8">GRIP domain-containing protein</fullName>
    </recommendedName>
</protein>
<evidence type="ECO:0000256" key="4">
    <source>
        <dbReference type="ARBA" id="ARBA00023054"/>
    </source>
</evidence>
<evidence type="ECO:0000259" key="8">
    <source>
        <dbReference type="PROSITE" id="PS50913"/>
    </source>
</evidence>
<dbReference type="EMBL" id="OV725081">
    <property type="protein sequence ID" value="CAH1402012.1"/>
    <property type="molecule type" value="Genomic_DNA"/>
</dbReference>
<organism evidence="9 10">
    <name type="scientific">Nezara viridula</name>
    <name type="common">Southern green stink bug</name>
    <name type="synonym">Cimex viridulus</name>
    <dbReference type="NCBI Taxonomy" id="85310"/>
    <lineage>
        <taxon>Eukaryota</taxon>
        <taxon>Metazoa</taxon>
        <taxon>Ecdysozoa</taxon>
        <taxon>Arthropoda</taxon>
        <taxon>Hexapoda</taxon>
        <taxon>Insecta</taxon>
        <taxon>Pterygota</taxon>
        <taxon>Neoptera</taxon>
        <taxon>Paraneoptera</taxon>
        <taxon>Hemiptera</taxon>
        <taxon>Heteroptera</taxon>
        <taxon>Panheteroptera</taxon>
        <taxon>Pentatomomorpha</taxon>
        <taxon>Pentatomoidea</taxon>
        <taxon>Pentatomidae</taxon>
        <taxon>Pentatominae</taxon>
        <taxon>Nezara</taxon>
    </lineage>
</organism>
<feature type="domain" description="GRIP" evidence="8">
    <location>
        <begin position="588"/>
        <end position="638"/>
    </location>
</feature>
<feature type="compositionally biased region" description="Acidic residues" evidence="7">
    <location>
        <begin position="69"/>
        <end position="79"/>
    </location>
</feature>
<dbReference type="AlphaFoldDB" id="A0A9P0MTH9"/>
<reference evidence="9" key="1">
    <citation type="submission" date="2022-01" db="EMBL/GenBank/DDBJ databases">
        <authorList>
            <person name="King R."/>
        </authorList>
    </citation>
    <scope>NUCLEOTIDE SEQUENCE</scope>
</reference>
<evidence type="ECO:0000256" key="5">
    <source>
        <dbReference type="ARBA" id="ARBA00023136"/>
    </source>
</evidence>
<feature type="coiled-coil region" evidence="6">
    <location>
        <begin position="176"/>
        <end position="334"/>
    </location>
</feature>
<dbReference type="Gene3D" id="1.10.220.60">
    <property type="entry name" value="GRIP domain"/>
    <property type="match status" value="1"/>
</dbReference>
<proteinExistence type="predicted"/>
<dbReference type="PROSITE" id="PS50913">
    <property type="entry name" value="GRIP"/>
    <property type="match status" value="1"/>
</dbReference>
<dbReference type="InterPro" id="IPR000237">
    <property type="entry name" value="GRIP_dom"/>
</dbReference>
<sequence>MDESRKNKELIETISRQNAELIRYKTRLKDLVTAHKCLLKEKEVLESSLKAFSKSSSVPKGIDANTSDVSEESTSEEMSSEGNNETTEQLKNQLTTLMNSLATLSEEKSRMEAGFQADKKQLRTEKLELEKTIKEMQGRLDHETRAHLSEMENFKSKLIIERHQREKEHNDHGVMIRELQKVVSEERAKREKAEANLETLRSELTAVTEQSNNSKKEAAEAVANLEALRERLKDNRESSGATTLKLKHELALLKQQLRQSSQKEQEKVKEAEARSRELAAAHEERVANLEAKLAELSLTVGNYDRLRQSDQEAITRLRERIAQLEMERGEEKGDDSLESIAHRIRQIIHDANKISEKPLDLKAILAECLPNNSIFQDSHKHCQEEYDHLKAEFDRYKHQFQISQHNDTPSYRTGLTNEEELRSQIKKLKSRIRELLAQIDEKELLHKKEIESLQKSILNEKKIGREKLNQGEVEWRGKLSSLESQLAKQRQRAMELVAERENELADLRASLIPSTISSDKSGEEGPVVLHYSEEVARRDVELSRLRKDKHRLEGLLRESERTITQLNARGEALSEALRCQVDRFVQCQSREGANLEYLKNVVLSFLLTSDVASKSHMLNAIAAVLQFSEAEKSKISQQSWWHKSQL</sequence>
<gene>
    <name evidence="9" type="ORF">NEZAVI_LOCUS10932</name>
</gene>
<evidence type="ECO:0000313" key="10">
    <source>
        <dbReference type="Proteomes" id="UP001152798"/>
    </source>
</evidence>
<evidence type="ECO:0000256" key="3">
    <source>
        <dbReference type="ARBA" id="ARBA00022490"/>
    </source>
</evidence>
<keyword evidence="10" id="KW-1185">Reference proteome</keyword>
<keyword evidence="5" id="KW-0472">Membrane</keyword>
<feature type="coiled-coil region" evidence="6">
    <location>
        <begin position="542"/>
        <end position="576"/>
    </location>
</feature>
<feature type="coiled-coil region" evidence="6">
    <location>
        <begin position="479"/>
        <end position="510"/>
    </location>
</feature>
<dbReference type="InterPro" id="IPR051952">
    <property type="entry name" value="Golgi-autophagy_related"/>
</dbReference>
<evidence type="ECO:0000313" key="9">
    <source>
        <dbReference type="EMBL" id="CAH1402012.1"/>
    </source>
</evidence>
<evidence type="ECO:0000256" key="1">
    <source>
        <dbReference type="ARBA" id="ARBA00004184"/>
    </source>
</evidence>
<dbReference type="Proteomes" id="UP001152798">
    <property type="component" value="Chromosome 5"/>
</dbReference>
<feature type="coiled-coil region" evidence="6">
    <location>
        <begin position="379"/>
        <end position="445"/>
    </location>
</feature>
<comment type="subcellular location">
    <subcellularLocation>
        <location evidence="2">Cytoplasm</location>
    </subcellularLocation>
    <subcellularLocation>
        <location evidence="1">Endomembrane system</location>
        <topology evidence="1">Peripheral membrane protein</topology>
    </subcellularLocation>
</comment>
<dbReference type="PANTHER" id="PTHR23157:SF25">
    <property type="entry name" value="GRIP AND COILED-COIL DOMAIN-CONTAINING PROTEIN 1"/>
    <property type="match status" value="1"/>
</dbReference>
<dbReference type="SMART" id="SM00755">
    <property type="entry name" value="Grip"/>
    <property type="match status" value="1"/>
</dbReference>
<evidence type="ECO:0000256" key="7">
    <source>
        <dbReference type="SAM" id="MobiDB-lite"/>
    </source>
</evidence>
<dbReference type="OrthoDB" id="9898580at2759"/>
<dbReference type="Pfam" id="PF01465">
    <property type="entry name" value="GRIP"/>
    <property type="match status" value="1"/>
</dbReference>
<dbReference type="GO" id="GO:0005794">
    <property type="term" value="C:Golgi apparatus"/>
    <property type="evidence" value="ECO:0007669"/>
    <property type="project" value="TreeGrafter"/>
</dbReference>
<feature type="region of interest" description="Disordered" evidence="7">
    <location>
        <begin position="52"/>
        <end position="88"/>
    </location>
</feature>
<name>A0A9P0MTH9_NEZVI</name>